<evidence type="ECO:0000313" key="1">
    <source>
        <dbReference type="EMBL" id="PHZ84164.1"/>
    </source>
</evidence>
<gene>
    <name evidence="1" type="ORF">CRD36_13285</name>
</gene>
<sequence length="178" mass="19757">MRDVVRFCVVVGLLLAGVGGAWAFGGPSEEELVGVITPQELQVAPYQAWYSRQTADYDVDKITAGDLQALMTGVEVTIVMGTWCHDSQRQVPRFYKVLQTAGISLNRVRMLAVDQDFTTPDKAEKGLGITNTPTFIFSQDGVEINRIVESPVESLEKDMRAILTRASYRHSKMDDVED</sequence>
<name>A0A2G4YPB7_9PROT</name>
<protein>
    <submittedName>
        <fullName evidence="1">Thiol reductase thioredoxin</fullName>
    </submittedName>
</protein>
<dbReference type="EMBL" id="PDEM01000025">
    <property type="protein sequence ID" value="PHZ84164.1"/>
    <property type="molecule type" value="Genomic_DNA"/>
</dbReference>
<proteinExistence type="predicted"/>
<dbReference type="AlphaFoldDB" id="A0A2G4YPB7"/>
<comment type="caution">
    <text evidence="1">The sequence shown here is derived from an EMBL/GenBank/DDBJ whole genome shotgun (WGS) entry which is preliminary data.</text>
</comment>
<dbReference type="RefSeq" id="WP_099474048.1">
    <property type="nucleotide sequence ID" value="NZ_CP041025.1"/>
</dbReference>
<dbReference type="OrthoDB" id="6398367at2"/>
<dbReference type="SUPFAM" id="SSF52833">
    <property type="entry name" value="Thioredoxin-like"/>
    <property type="match status" value="1"/>
</dbReference>
<dbReference type="InParanoid" id="A0A2G4YPB7"/>
<organism evidence="1 2">
    <name type="scientific">Paremcibacter congregatus</name>
    <dbReference type="NCBI Taxonomy" id="2043170"/>
    <lineage>
        <taxon>Bacteria</taxon>
        <taxon>Pseudomonadati</taxon>
        <taxon>Pseudomonadota</taxon>
        <taxon>Alphaproteobacteria</taxon>
        <taxon>Emcibacterales</taxon>
        <taxon>Emcibacteraceae</taxon>
        <taxon>Paremcibacter</taxon>
    </lineage>
</organism>
<dbReference type="CDD" id="cd02947">
    <property type="entry name" value="TRX_family"/>
    <property type="match status" value="1"/>
</dbReference>
<keyword evidence="2" id="KW-1185">Reference proteome</keyword>
<dbReference type="Gene3D" id="3.40.30.10">
    <property type="entry name" value="Glutaredoxin"/>
    <property type="match status" value="1"/>
</dbReference>
<evidence type="ECO:0000313" key="2">
    <source>
        <dbReference type="Proteomes" id="UP000229730"/>
    </source>
</evidence>
<dbReference type="InterPro" id="IPR036249">
    <property type="entry name" value="Thioredoxin-like_sf"/>
</dbReference>
<reference evidence="1 2" key="1">
    <citation type="submission" date="2017-10" db="EMBL/GenBank/DDBJ databases">
        <title>Frigbacter circumglobatus gen. nov. sp. nov., isolated from sediment cultured in situ.</title>
        <authorList>
            <person name="Zhao Z."/>
        </authorList>
    </citation>
    <scope>NUCLEOTIDE SEQUENCE [LARGE SCALE GENOMIC DNA]</scope>
    <source>
        <strain evidence="1 2">ZYL</strain>
    </source>
</reference>
<accession>A0A2G4YPB7</accession>
<dbReference type="Proteomes" id="UP000229730">
    <property type="component" value="Unassembled WGS sequence"/>
</dbReference>